<keyword evidence="7" id="KW-1185">Reference proteome</keyword>
<evidence type="ECO:0000256" key="3">
    <source>
        <dbReference type="ARBA" id="ARBA00022676"/>
    </source>
</evidence>
<dbReference type="Pfam" id="PF00535">
    <property type="entry name" value="Glycos_transf_2"/>
    <property type="match status" value="1"/>
</dbReference>
<reference evidence="6 7" key="1">
    <citation type="journal article" date="2015" name="Genome Announc.">
        <title>Expanding the biotechnology potential of lactobacilli through comparative genomics of 213 strains and associated genera.</title>
        <authorList>
            <person name="Sun Z."/>
            <person name="Harris H.M."/>
            <person name="McCann A."/>
            <person name="Guo C."/>
            <person name="Argimon S."/>
            <person name="Zhang W."/>
            <person name="Yang X."/>
            <person name="Jeffery I.B."/>
            <person name="Cooney J.C."/>
            <person name="Kagawa T.F."/>
            <person name="Liu W."/>
            <person name="Song Y."/>
            <person name="Salvetti E."/>
            <person name="Wrobel A."/>
            <person name="Rasinkangas P."/>
            <person name="Parkhill J."/>
            <person name="Rea M.C."/>
            <person name="O'Sullivan O."/>
            <person name="Ritari J."/>
            <person name="Douillard F.P."/>
            <person name="Paul Ross R."/>
            <person name="Yang R."/>
            <person name="Briner A.E."/>
            <person name="Felis G.E."/>
            <person name="de Vos W.M."/>
            <person name="Barrangou R."/>
            <person name="Klaenhammer T.R."/>
            <person name="Caufield P.W."/>
            <person name="Cui Y."/>
            <person name="Zhang H."/>
            <person name="O'Toole P.W."/>
        </authorList>
    </citation>
    <scope>NUCLEOTIDE SEQUENCE [LARGE SCALE GENOMIC DNA]</scope>
    <source>
        <strain evidence="6 7">DSM 15707</strain>
    </source>
</reference>
<organism evidence="6 7">
    <name type="scientific">Paucilactobacillus oligofermentans DSM 15707 = LMG 22743</name>
    <dbReference type="NCBI Taxonomy" id="1423778"/>
    <lineage>
        <taxon>Bacteria</taxon>
        <taxon>Bacillati</taxon>
        <taxon>Bacillota</taxon>
        <taxon>Bacilli</taxon>
        <taxon>Lactobacillales</taxon>
        <taxon>Lactobacillaceae</taxon>
        <taxon>Paucilactobacillus</taxon>
    </lineage>
</organism>
<dbReference type="InterPro" id="IPR029044">
    <property type="entry name" value="Nucleotide-diphossugar_trans"/>
</dbReference>
<sequence length="290" mass="33208">MTYNRLDLLKECVSALLNQTNVVSHIVVVNNNSNDGTKEYLDTIKSSQVIIYNLTENLGGAGGFSYGLKQAVEETSDEYFWLMDDDTIVDLKCNEMLTDVAIKLENKFGFLASNVRWKDNTPTNVAEVTDDWPDLIGEGLVKVKTTTFVSFFTSRDNVVKGGLPISEFFIWQDDVEYCLRMNQFGPSYFVKKAIAIHKSNSKPGTFLVQNDTVDRIPRYFYQFRNNMYITKHYRGNKKFRKMIRVNLVDVIRVFVKSKDHRVKRAMAELKGTLSGIGFDPEIRKVGDQVD</sequence>
<evidence type="ECO:0000256" key="2">
    <source>
        <dbReference type="ARBA" id="ARBA00006739"/>
    </source>
</evidence>
<gene>
    <name evidence="6" type="ORF">FC70_GL000702</name>
</gene>
<dbReference type="PANTHER" id="PTHR43179:SF12">
    <property type="entry name" value="GALACTOFURANOSYLTRANSFERASE GLFT2"/>
    <property type="match status" value="1"/>
</dbReference>
<dbReference type="STRING" id="1423778.FC70_GL000702"/>
<accession>A0A0R1RLH5</accession>
<dbReference type="GO" id="GO:0016757">
    <property type="term" value="F:glycosyltransferase activity"/>
    <property type="evidence" value="ECO:0007669"/>
    <property type="project" value="UniProtKB-KW"/>
</dbReference>
<protein>
    <submittedName>
        <fullName evidence="6">Glycosyltransferase</fullName>
    </submittedName>
</protein>
<comment type="similarity">
    <text evidence="2">Belongs to the glycosyltransferase 2 family.</text>
</comment>
<name>A0A0R1RLH5_9LACO</name>
<dbReference type="SUPFAM" id="SSF53448">
    <property type="entry name" value="Nucleotide-diphospho-sugar transferases"/>
    <property type="match status" value="1"/>
</dbReference>
<dbReference type="AlphaFoldDB" id="A0A0R1RLH5"/>
<dbReference type="PATRIC" id="fig|1423778.4.peg.733"/>
<evidence type="ECO:0000256" key="4">
    <source>
        <dbReference type="ARBA" id="ARBA00022679"/>
    </source>
</evidence>
<comment type="caution">
    <text evidence="6">The sequence shown here is derived from an EMBL/GenBank/DDBJ whole genome shotgun (WGS) entry which is preliminary data.</text>
</comment>
<dbReference type="PANTHER" id="PTHR43179">
    <property type="entry name" value="RHAMNOSYLTRANSFERASE WBBL"/>
    <property type="match status" value="1"/>
</dbReference>
<comment type="pathway">
    <text evidence="1">Cell wall biogenesis; cell wall polysaccharide biosynthesis.</text>
</comment>
<keyword evidence="4 6" id="KW-0808">Transferase</keyword>
<keyword evidence="3" id="KW-0328">Glycosyltransferase</keyword>
<feature type="domain" description="Glycosyltransferase 2-like" evidence="5">
    <location>
        <begin position="2"/>
        <end position="103"/>
    </location>
</feature>
<dbReference type="KEGG" id="lol:LACOL_0598"/>
<evidence type="ECO:0000313" key="6">
    <source>
        <dbReference type="EMBL" id="KRL55106.1"/>
    </source>
</evidence>
<dbReference type="Proteomes" id="UP000051697">
    <property type="component" value="Unassembled WGS sequence"/>
</dbReference>
<proteinExistence type="inferred from homology"/>
<dbReference type="EMBL" id="AZFE01000031">
    <property type="protein sequence ID" value="KRL55106.1"/>
    <property type="molecule type" value="Genomic_DNA"/>
</dbReference>
<evidence type="ECO:0000259" key="5">
    <source>
        <dbReference type="Pfam" id="PF00535"/>
    </source>
</evidence>
<dbReference type="InterPro" id="IPR001173">
    <property type="entry name" value="Glyco_trans_2-like"/>
</dbReference>
<dbReference type="CDD" id="cd04185">
    <property type="entry name" value="GT_2_like_b"/>
    <property type="match status" value="1"/>
</dbReference>
<evidence type="ECO:0000256" key="1">
    <source>
        <dbReference type="ARBA" id="ARBA00004776"/>
    </source>
</evidence>
<dbReference type="Gene3D" id="3.90.550.10">
    <property type="entry name" value="Spore Coat Polysaccharide Biosynthesis Protein SpsA, Chain A"/>
    <property type="match status" value="1"/>
</dbReference>
<evidence type="ECO:0000313" key="7">
    <source>
        <dbReference type="Proteomes" id="UP000051697"/>
    </source>
</evidence>